<evidence type="ECO:0000259" key="1">
    <source>
        <dbReference type="Pfam" id="PF05685"/>
    </source>
</evidence>
<dbReference type="RefSeq" id="WP_274047253.1">
    <property type="nucleotide sequence ID" value="NZ_JANCPR020000085.1"/>
</dbReference>
<dbReference type="Gene3D" id="3.90.1570.10">
    <property type="entry name" value="tt1808, chain A"/>
    <property type="match status" value="1"/>
</dbReference>
<comment type="caution">
    <text evidence="2">The sequence shown here is derived from an EMBL/GenBank/DDBJ whole genome shotgun (WGS) entry which is preliminary data.</text>
</comment>
<protein>
    <submittedName>
        <fullName evidence="2">Uma2 family endonuclease</fullName>
    </submittedName>
</protein>
<gene>
    <name evidence="2" type="ORF">NMN56_041735</name>
</gene>
<dbReference type="PANTHER" id="PTHR35400:SF3">
    <property type="entry name" value="SLL1072 PROTEIN"/>
    <property type="match status" value="1"/>
</dbReference>
<dbReference type="CDD" id="cd06260">
    <property type="entry name" value="DUF820-like"/>
    <property type="match status" value="1"/>
</dbReference>
<dbReference type="EMBL" id="JANCPR020000085">
    <property type="protein sequence ID" value="MDJ1138373.1"/>
    <property type="molecule type" value="Genomic_DNA"/>
</dbReference>
<keyword evidence="2" id="KW-0540">Nuclease</keyword>
<evidence type="ECO:0000313" key="3">
    <source>
        <dbReference type="Proteomes" id="UP001214441"/>
    </source>
</evidence>
<keyword evidence="2" id="KW-0378">Hydrolase</keyword>
<keyword evidence="3" id="KW-1185">Reference proteome</keyword>
<dbReference type="GO" id="GO:0004519">
    <property type="term" value="F:endonuclease activity"/>
    <property type="evidence" value="ECO:0007669"/>
    <property type="project" value="UniProtKB-KW"/>
</dbReference>
<name>A0ABT7ACN4_9ACTN</name>
<sequence length="203" mass="22981">MSVAPEHSEPCEPSWPVPPVGGWTADDLDRLPHLPPHTELIDGSLVFVSPQSLFHYRAVSFFERQLESLAPPELEVIRDFTIDVDRQNRPEPDVIVVPGDIVDDFRLTRFPAESVVLAVEVVSPESLTRDRETKPVKYARAKIPHYWRVEEDRGRAVVYVFELEPATGAYTSTGIFHARMKTEVPFPLDLDLTRITPRPSAES</sequence>
<reference evidence="2 3" key="1">
    <citation type="submission" date="2023-05" db="EMBL/GenBank/DDBJ databases">
        <title>Streptantibioticus silvisoli sp. nov., acidotolerant actinomycetes 1 from pine litter.</title>
        <authorList>
            <person name="Swiecimska M."/>
            <person name="Golinska P."/>
            <person name="Sangal V."/>
            <person name="Wachnowicz B."/>
            <person name="Goodfellow M."/>
        </authorList>
    </citation>
    <scope>NUCLEOTIDE SEQUENCE [LARGE SCALE GENOMIC DNA]</scope>
    <source>
        <strain evidence="2 3">DSM 42109</strain>
    </source>
</reference>
<dbReference type="InterPro" id="IPR008538">
    <property type="entry name" value="Uma2"/>
</dbReference>
<dbReference type="SUPFAM" id="SSF52980">
    <property type="entry name" value="Restriction endonuclease-like"/>
    <property type="match status" value="1"/>
</dbReference>
<evidence type="ECO:0000313" key="2">
    <source>
        <dbReference type="EMBL" id="MDJ1138373.1"/>
    </source>
</evidence>
<dbReference type="InterPro" id="IPR011335">
    <property type="entry name" value="Restrct_endonuc-II-like"/>
</dbReference>
<accession>A0ABT7ACN4</accession>
<dbReference type="Proteomes" id="UP001214441">
    <property type="component" value="Unassembled WGS sequence"/>
</dbReference>
<dbReference type="InterPro" id="IPR012296">
    <property type="entry name" value="Nuclease_put_TT1808"/>
</dbReference>
<feature type="domain" description="Putative restriction endonuclease" evidence="1">
    <location>
        <begin position="26"/>
        <end position="187"/>
    </location>
</feature>
<organism evidence="2 3">
    <name type="scientific">Streptomyces iconiensis</name>
    <dbReference type="NCBI Taxonomy" id="1384038"/>
    <lineage>
        <taxon>Bacteria</taxon>
        <taxon>Bacillati</taxon>
        <taxon>Actinomycetota</taxon>
        <taxon>Actinomycetes</taxon>
        <taxon>Kitasatosporales</taxon>
        <taxon>Streptomycetaceae</taxon>
        <taxon>Streptomyces</taxon>
    </lineage>
</organism>
<keyword evidence="2" id="KW-0255">Endonuclease</keyword>
<dbReference type="Pfam" id="PF05685">
    <property type="entry name" value="Uma2"/>
    <property type="match status" value="1"/>
</dbReference>
<proteinExistence type="predicted"/>
<dbReference type="PANTHER" id="PTHR35400">
    <property type="entry name" value="SLR1083 PROTEIN"/>
    <property type="match status" value="1"/>
</dbReference>